<evidence type="ECO:0000313" key="2">
    <source>
        <dbReference type="EMBL" id="MEA5441691.1"/>
    </source>
</evidence>
<name>A0ABU5ST61_9CYAN</name>
<dbReference type="InterPro" id="IPR002938">
    <property type="entry name" value="FAD-bd"/>
</dbReference>
<protein>
    <submittedName>
        <fullName evidence="2">NAD(P)/FAD-dependent oxidoreductase</fullName>
        <ecNumber evidence="2">1.-.-.-</ecNumber>
    </submittedName>
</protein>
<dbReference type="PANTHER" id="PTHR42685:SF22">
    <property type="entry name" value="CONDITIONED MEDIUM FACTOR RECEPTOR 1"/>
    <property type="match status" value="1"/>
</dbReference>
<sequence length="413" mass="45382">MPSESSLHCQVLVVGAGPAGGDLARRLAMQGVDVVLADRLADLNRSAFSSAALPMASMEDFGLSAEVVGSRWRQWQLIGPGRATRSWASPQPLGVVLDFGALRRWQADQCLRWGGRVALGLHACSSHEEGERMVTLLRRADGTTLRVSSDWTVDASGQARALLGDPPPAQRPRDGLVRAAGLEWLLQVSPTCWQRWAERLSFCLGSDWVPQGYGWIFPMQPGVLKLGVCRLVDPQRQQPPLGGLITEVGRRLLADGMADEDFKVLDRHGGLVRSTIRRREPHQRGRLVGLGDAVSTANLLGGEGIRHALTSSAVLAPLLQQALATSGISASPQQALRDYAPQLRRALGWRWSLSGRLARRTWLGLHGPRADGRLDQVLRGLERRRAEDLSALLFGYRFERYGLRAMPYLLGWR</sequence>
<gene>
    <name evidence="2" type="ORF">VB739_03900</name>
</gene>
<reference evidence="2 3" key="1">
    <citation type="submission" date="2023-12" db="EMBL/GenBank/DDBJ databases">
        <title>Baltic Sea Cyanobacteria.</title>
        <authorList>
            <person name="Delbaje E."/>
            <person name="Fewer D.P."/>
            <person name="Shishido T.K."/>
        </authorList>
    </citation>
    <scope>NUCLEOTIDE SEQUENCE [LARGE SCALE GENOMIC DNA]</scope>
    <source>
        <strain evidence="2 3">UHCC 0281</strain>
    </source>
</reference>
<keyword evidence="3" id="KW-1185">Reference proteome</keyword>
<evidence type="ECO:0000313" key="3">
    <source>
        <dbReference type="Proteomes" id="UP001302329"/>
    </source>
</evidence>
<dbReference type="RefSeq" id="WP_323355806.1">
    <property type="nucleotide sequence ID" value="NZ_JAYGHY010000007.1"/>
</dbReference>
<dbReference type="Proteomes" id="UP001302329">
    <property type="component" value="Unassembled WGS sequence"/>
</dbReference>
<feature type="domain" description="FAD-binding" evidence="1">
    <location>
        <begin position="9"/>
        <end position="47"/>
    </location>
</feature>
<dbReference type="PANTHER" id="PTHR42685">
    <property type="entry name" value="GERANYLGERANYL DIPHOSPHATE REDUCTASE"/>
    <property type="match status" value="1"/>
</dbReference>
<keyword evidence="2" id="KW-0560">Oxidoreductase</keyword>
<dbReference type="GO" id="GO:0016491">
    <property type="term" value="F:oxidoreductase activity"/>
    <property type="evidence" value="ECO:0007669"/>
    <property type="project" value="UniProtKB-KW"/>
</dbReference>
<accession>A0ABU5ST61</accession>
<dbReference type="SUPFAM" id="SSF51905">
    <property type="entry name" value="FAD/NAD(P)-binding domain"/>
    <property type="match status" value="1"/>
</dbReference>
<proteinExistence type="predicted"/>
<comment type="caution">
    <text evidence="2">The sequence shown here is derived from an EMBL/GenBank/DDBJ whole genome shotgun (WGS) entry which is preliminary data.</text>
</comment>
<dbReference type="InterPro" id="IPR050407">
    <property type="entry name" value="Geranylgeranyl_reductase"/>
</dbReference>
<dbReference type="PRINTS" id="PR00420">
    <property type="entry name" value="RNGMNOXGNASE"/>
</dbReference>
<evidence type="ECO:0000259" key="1">
    <source>
        <dbReference type="Pfam" id="PF01494"/>
    </source>
</evidence>
<dbReference type="InterPro" id="IPR036188">
    <property type="entry name" value="FAD/NAD-bd_sf"/>
</dbReference>
<organism evidence="2 3">
    <name type="scientific">Cyanobium gracile UHCC 0281</name>
    <dbReference type="NCBI Taxonomy" id="3110309"/>
    <lineage>
        <taxon>Bacteria</taxon>
        <taxon>Bacillati</taxon>
        <taxon>Cyanobacteriota</taxon>
        <taxon>Cyanophyceae</taxon>
        <taxon>Synechococcales</taxon>
        <taxon>Prochlorococcaceae</taxon>
        <taxon>Cyanobium</taxon>
    </lineage>
</organism>
<dbReference type="Gene3D" id="3.50.50.60">
    <property type="entry name" value="FAD/NAD(P)-binding domain"/>
    <property type="match status" value="1"/>
</dbReference>
<dbReference type="EMBL" id="JAYGHY010000007">
    <property type="protein sequence ID" value="MEA5441691.1"/>
    <property type="molecule type" value="Genomic_DNA"/>
</dbReference>
<dbReference type="Pfam" id="PF01494">
    <property type="entry name" value="FAD_binding_3"/>
    <property type="match status" value="1"/>
</dbReference>
<dbReference type="EC" id="1.-.-.-" evidence="2"/>